<sequence>MSAKTLQPRLLTPVTLQHLRRPYVFSECPLGPIFDQLILTHISSLRLFKLGYRNSITREELSPPAAITAFVGPERFIDCVTGRRPKLFMRSHADFRPLKITFYQCWKPYRGPGKSRTTPVALGNMRHREQLPCIDMTGSRSYDFWR</sequence>
<dbReference type="EMBL" id="LUEZ02000021">
    <property type="protein sequence ID" value="RDB27090.1"/>
    <property type="molecule type" value="Genomic_DNA"/>
</dbReference>
<organism evidence="1 2">
    <name type="scientific">Hypsizygus marmoreus</name>
    <name type="common">White beech mushroom</name>
    <name type="synonym">Agaricus marmoreus</name>
    <dbReference type="NCBI Taxonomy" id="39966"/>
    <lineage>
        <taxon>Eukaryota</taxon>
        <taxon>Fungi</taxon>
        <taxon>Dikarya</taxon>
        <taxon>Basidiomycota</taxon>
        <taxon>Agaricomycotina</taxon>
        <taxon>Agaricomycetes</taxon>
        <taxon>Agaricomycetidae</taxon>
        <taxon>Agaricales</taxon>
        <taxon>Tricholomatineae</taxon>
        <taxon>Lyophyllaceae</taxon>
        <taxon>Hypsizygus</taxon>
    </lineage>
</organism>
<accession>A0A369K0U5</accession>
<dbReference type="InParanoid" id="A0A369K0U5"/>
<protein>
    <submittedName>
        <fullName evidence="1">Uncharacterized protein</fullName>
    </submittedName>
</protein>
<name>A0A369K0U5_HYPMA</name>
<dbReference type="Proteomes" id="UP000076154">
    <property type="component" value="Unassembled WGS sequence"/>
</dbReference>
<dbReference type="AlphaFoldDB" id="A0A369K0U5"/>
<proteinExistence type="predicted"/>
<gene>
    <name evidence="1" type="ORF">Hypma_005003</name>
</gene>
<evidence type="ECO:0000313" key="1">
    <source>
        <dbReference type="EMBL" id="RDB27090.1"/>
    </source>
</evidence>
<comment type="caution">
    <text evidence="1">The sequence shown here is derived from an EMBL/GenBank/DDBJ whole genome shotgun (WGS) entry which is preliminary data.</text>
</comment>
<reference evidence="1" key="1">
    <citation type="submission" date="2018-04" db="EMBL/GenBank/DDBJ databases">
        <title>Whole genome sequencing of Hypsizygus marmoreus.</title>
        <authorList>
            <person name="Choi I.-G."/>
            <person name="Min B."/>
            <person name="Kim J.-G."/>
            <person name="Kim S."/>
            <person name="Oh Y.-L."/>
            <person name="Kong W.-S."/>
            <person name="Park H."/>
            <person name="Jeong J."/>
            <person name="Song E.-S."/>
        </authorList>
    </citation>
    <scope>NUCLEOTIDE SEQUENCE [LARGE SCALE GENOMIC DNA]</scope>
    <source>
        <strain evidence="1">51987-8</strain>
    </source>
</reference>
<keyword evidence="2" id="KW-1185">Reference proteome</keyword>
<evidence type="ECO:0000313" key="2">
    <source>
        <dbReference type="Proteomes" id="UP000076154"/>
    </source>
</evidence>